<accession>A0A8H6YIX1</accession>
<organism evidence="2 3">
    <name type="scientific">Mycena sanguinolenta</name>
    <dbReference type="NCBI Taxonomy" id="230812"/>
    <lineage>
        <taxon>Eukaryota</taxon>
        <taxon>Fungi</taxon>
        <taxon>Dikarya</taxon>
        <taxon>Basidiomycota</taxon>
        <taxon>Agaricomycotina</taxon>
        <taxon>Agaricomycetes</taxon>
        <taxon>Agaricomycetidae</taxon>
        <taxon>Agaricales</taxon>
        <taxon>Marasmiineae</taxon>
        <taxon>Mycenaceae</taxon>
        <taxon>Mycena</taxon>
    </lineage>
</organism>
<sequence>MSQPVLRTKSLRIPAEALKAPIPPSLLESPHLNSPQSMFRRATSPRVPNIDDEWLQDTVPQHGALKPPKTKPSADLTRRPPQSALSLRQPSAPAKRPALPS</sequence>
<dbReference type="EMBL" id="JACAZH010000009">
    <property type="protein sequence ID" value="KAF7359551.1"/>
    <property type="molecule type" value="Genomic_DNA"/>
</dbReference>
<evidence type="ECO:0000313" key="2">
    <source>
        <dbReference type="EMBL" id="KAF7359551.1"/>
    </source>
</evidence>
<keyword evidence="3" id="KW-1185">Reference proteome</keyword>
<dbReference type="Proteomes" id="UP000623467">
    <property type="component" value="Unassembled WGS sequence"/>
</dbReference>
<dbReference type="AlphaFoldDB" id="A0A8H6YIX1"/>
<comment type="caution">
    <text evidence="2">The sequence shown here is derived from an EMBL/GenBank/DDBJ whole genome shotgun (WGS) entry which is preliminary data.</text>
</comment>
<dbReference type="OrthoDB" id="2675274at2759"/>
<evidence type="ECO:0000256" key="1">
    <source>
        <dbReference type="SAM" id="MobiDB-lite"/>
    </source>
</evidence>
<protein>
    <submittedName>
        <fullName evidence="2">Ubiquitin-conjugating enzyme E2 32</fullName>
    </submittedName>
</protein>
<gene>
    <name evidence="2" type="ORF">MSAN_01298200</name>
</gene>
<name>A0A8H6YIX1_9AGAR</name>
<proteinExistence type="predicted"/>
<reference evidence="2" key="1">
    <citation type="submission" date="2020-05" db="EMBL/GenBank/DDBJ databases">
        <title>Mycena genomes resolve the evolution of fungal bioluminescence.</title>
        <authorList>
            <person name="Tsai I.J."/>
        </authorList>
    </citation>
    <scope>NUCLEOTIDE SEQUENCE</scope>
    <source>
        <strain evidence="2">160909Yilan</strain>
    </source>
</reference>
<feature type="region of interest" description="Disordered" evidence="1">
    <location>
        <begin position="1"/>
        <end position="101"/>
    </location>
</feature>
<evidence type="ECO:0000313" key="3">
    <source>
        <dbReference type="Proteomes" id="UP000623467"/>
    </source>
</evidence>